<dbReference type="InterPro" id="IPR031107">
    <property type="entry name" value="Small_HSP"/>
</dbReference>
<dbReference type="InterPro" id="IPR002068">
    <property type="entry name" value="A-crystallin/Hsp20_dom"/>
</dbReference>
<protein>
    <submittedName>
        <fullName evidence="4">Hsp20/alpha crystallin family protein</fullName>
    </submittedName>
</protein>
<dbReference type="Gene3D" id="2.60.40.790">
    <property type="match status" value="1"/>
</dbReference>
<dbReference type="OrthoDB" id="9814487at2"/>
<organism evidence="4 5">
    <name type="scientific">Gramella jeungdoensis</name>
    <dbReference type="NCBI Taxonomy" id="708091"/>
    <lineage>
        <taxon>Bacteria</taxon>
        <taxon>Pseudomonadati</taxon>
        <taxon>Bacteroidota</taxon>
        <taxon>Flavobacteriia</taxon>
        <taxon>Flavobacteriales</taxon>
        <taxon>Flavobacteriaceae</taxon>
        <taxon>Christiangramia</taxon>
    </lineage>
</organism>
<evidence type="ECO:0000313" key="5">
    <source>
        <dbReference type="Proteomes" id="UP000298517"/>
    </source>
</evidence>
<gene>
    <name evidence="4" type="ORF">E2488_07625</name>
</gene>
<accession>A0A4Y8AVH8</accession>
<dbReference type="Proteomes" id="UP000298517">
    <property type="component" value="Unassembled WGS sequence"/>
</dbReference>
<evidence type="ECO:0000256" key="2">
    <source>
        <dbReference type="RuleBase" id="RU003616"/>
    </source>
</evidence>
<name>A0A4Y8AVH8_9FLAO</name>
<comment type="similarity">
    <text evidence="1 2">Belongs to the small heat shock protein (HSP20) family.</text>
</comment>
<dbReference type="InterPro" id="IPR008978">
    <property type="entry name" value="HSP20-like_chaperone"/>
</dbReference>
<dbReference type="CDD" id="cd06464">
    <property type="entry name" value="ACD_sHsps-like"/>
    <property type="match status" value="1"/>
</dbReference>
<dbReference type="Pfam" id="PF00011">
    <property type="entry name" value="HSP20"/>
    <property type="match status" value="1"/>
</dbReference>
<proteinExistence type="inferred from homology"/>
<dbReference type="PANTHER" id="PTHR11527">
    <property type="entry name" value="HEAT-SHOCK PROTEIN 20 FAMILY MEMBER"/>
    <property type="match status" value="1"/>
</dbReference>
<dbReference type="EMBL" id="SNQI01000002">
    <property type="protein sequence ID" value="TEW75372.1"/>
    <property type="molecule type" value="Genomic_DNA"/>
</dbReference>
<evidence type="ECO:0000313" key="4">
    <source>
        <dbReference type="EMBL" id="TEW75372.1"/>
    </source>
</evidence>
<evidence type="ECO:0000259" key="3">
    <source>
        <dbReference type="PROSITE" id="PS01031"/>
    </source>
</evidence>
<evidence type="ECO:0000256" key="1">
    <source>
        <dbReference type="PROSITE-ProRule" id="PRU00285"/>
    </source>
</evidence>
<reference evidence="4 5" key="1">
    <citation type="journal article" date="2011" name="J. Microbiol.">
        <title>Gramella jeungdoensis sp. nov., isolated from a solar saltern in Korea.</title>
        <authorList>
            <person name="Joung Y."/>
            <person name="Kim H."/>
            <person name="Jang T."/>
            <person name="Ahn T.S."/>
            <person name="Joh K."/>
        </authorList>
    </citation>
    <scope>NUCLEOTIDE SEQUENCE [LARGE SCALE GENOMIC DNA]</scope>
    <source>
        <strain evidence="4 5">KCTC 23123</strain>
    </source>
</reference>
<sequence>MSLINLKKRNPWNNLITSDFFDTDDFFNDRFWLKRAGEPALNVKEKQDEFEIELAAPGFDKKDFKVSIDNGCLNISAEKTEKKEEKDENYTRREFNYNSFERSLELPDSIVDEKIKATYKNGILKFNLVKKEEAKKHTPKMIEIS</sequence>
<dbReference type="SUPFAM" id="SSF49764">
    <property type="entry name" value="HSP20-like chaperones"/>
    <property type="match status" value="1"/>
</dbReference>
<keyword evidence="5" id="KW-1185">Reference proteome</keyword>
<dbReference type="RefSeq" id="WP_134247742.1">
    <property type="nucleotide sequence ID" value="NZ_SNQI01000002.1"/>
</dbReference>
<comment type="caution">
    <text evidence="4">The sequence shown here is derived from an EMBL/GenBank/DDBJ whole genome shotgun (WGS) entry which is preliminary data.</text>
</comment>
<dbReference type="AlphaFoldDB" id="A0A4Y8AVH8"/>
<dbReference type="PROSITE" id="PS01031">
    <property type="entry name" value="SHSP"/>
    <property type="match status" value="1"/>
</dbReference>
<feature type="domain" description="SHSP" evidence="3">
    <location>
        <begin position="32"/>
        <end position="145"/>
    </location>
</feature>